<evidence type="ECO:0000313" key="12">
    <source>
        <dbReference type="EMBL" id="VAV90569.1"/>
    </source>
</evidence>
<dbReference type="GO" id="GO:0034599">
    <property type="term" value="P:cellular response to oxidative stress"/>
    <property type="evidence" value="ECO:0007669"/>
    <property type="project" value="TreeGrafter"/>
</dbReference>
<name>A0A3B0REZ0_9ZZZZ</name>
<feature type="transmembrane region" description="Helical" evidence="10">
    <location>
        <begin position="68"/>
        <end position="86"/>
    </location>
</feature>
<evidence type="ECO:0000256" key="6">
    <source>
        <dbReference type="ARBA" id="ARBA00023284"/>
    </source>
</evidence>
<evidence type="ECO:0000256" key="3">
    <source>
        <dbReference type="ARBA" id="ARBA00022862"/>
    </source>
</evidence>
<dbReference type="InterPro" id="IPR050924">
    <property type="entry name" value="Peroxiredoxin_BCP/PrxQ"/>
</dbReference>
<gene>
    <name evidence="12" type="ORF">MNBD_ALPHA06-2171</name>
</gene>
<reference evidence="12" key="1">
    <citation type="submission" date="2018-06" db="EMBL/GenBank/DDBJ databases">
        <authorList>
            <person name="Zhirakovskaya E."/>
        </authorList>
    </citation>
    <scope>NUCLEOTIDE SEQUENCE</scope>
</reference>
<evidence type="ECO:0000256" key="1">
    <source>
        <dbReference type="ARBA" id="ARBA00013017"/>
    </source>
</evidence>
<dbReference type="EC" id="1.11.1.24" evidence="1"/>
<dbReference type="GO" id="GO:0045454">
    <property type="term" value="P:cell redox homeostasis"/>
    <property type="evidence" value="ECO:0007669"/>
    <property type="project" value="TreeGrafter"/>
</dbReference>
<keyword evidence="10" id="KW-0812">Transmembrane</keyword>
<dbReference type="InterPro" id="IPR013766">
    <property type="entry name" value="Thioredoxin_domain"/>
</dbReference>
<dbReference type="PANTHER" id="PTHR42801:SF7">
    <property type="entry name" value="SLL1159 PROTEIN"/>
    <property type="match status" value="1"/>
</dbReference>
<feature type="transmembrane region" description="Helical" evidence="10">
    <location>
        <begin position="7"/>
        <end position="28"/>
    </location>
</feature>
<sequence length="284" mass="31553">MNFLKSVFVVTFITASMVISIYAGKNLYQGGNLLAWIGVLLANAPFIVILSAIMMFKPTARTSEHFPVIIGLGLLGIVFAAQAWWQQSGPELALMLAVLGWVSFLIYLFWYSVFRNRNSQIKVGQPLPAFALKNTDGDKVTSKQLSDKASIFMFYRGNWCPLCMAQVKELAAMYQQLAAANIRTALVSPQPHKNTVTLAQKFDVGFEFYTDTDNKAAQVLGISNPFGVPMGMQVLGYDSETVLPTVIITDAKGKVIWLHETDNYRVRPEPDVFLQVLRENGITV</sequence>
<feature type="domain" description="Thioredoxin" evidence="11">
    <location>
        <begin position="121"/>
        <end position="282"/>
    </location>
</feature>
<comment type="catalytic activity">
    <reaction evidence="9">
        <text>a hydroperoxide + [thioredoxin]-dithiol = an alcohol + [thioredoxin]-disulfide + H2O</text>
        <dbReference type="Rhea" id="RHEA:62620"/>
        <dbReference type="Rhea" id="RHEA-COMP:10698"/>
        <dbReference type="Rhea" id="RHEA-COMP:10700"/>
        <dbReference type="ChEBI" id="CHEBI:15377"/>
        <dbReference type="ChEBI" id="CHEBI:29950"/>
        <dbReference type="ChEBI" id="CHEBI:30879"/>
        <dbReference type="ChEBI" id="CHEBI:35924"/>
        <dbReference type="ChEBI" id="CHEBI:50058"/>
        <dbReference type="EC" id="1.11.1.24"/>
    </reaction>
</comment>
<evidence type="ECO:0000256" key="5">
    <source>
        <dbReference type="ARBA" id="ARBA00023157"/>
    </source>
</evidence>
<evidence type="ECO:0000256" key="7">
    <source>
        <dbReference type="ARBA" id="ARBA00032824"/>
    </source>
</evidence>
<keyword evidence="10" id="KW-1133">Transmembrane helix</keyword>
<dbReference type="CDD" id="cd02970">
    <property type="entry name" value="PRX_like2"/>
    <property type="match status" value="1"/>
</dbReference>
<keyword evidence="10" id="KW-0472">Membrane</keyword>
<dbReference type="EMBL" id="UOEE01000114">
    <property type="protein sequence ID" value="VAV90569.1"/>
    <property type="molecule type" value="Genomic_DNA"/>
</dbReference>
<comment type="similarity">
    <text evidence="8">Belongs to the peroxiredoxin family. BCP/PrxQ subfamily.</text>
</comment>
<keyword evidence="5" id="KW-1015">Disulfide bond</keyword>
<keyword evidence="6" id="KW-0676">Redox-active center</keyword>
<dbReference type="AlphaFoldDB" id="A0A3B0REZ0"/>
<evidence type="ECO:0000256" key="4">
    <source>
        <dbReference type="ARBA" id="ARBA00023002"/>
    </source>
</evidence>
<dbReference type="PROSITE" id="PS51352">
    <property type="entry name" value="THIOREDOXIN_2"/>
    <property type="match status" value="1"/>
</dbReference>
<evidence type="ECO:0000256" key="2">
    <source>
        <dbReference type="ARBA" id="ARBA00022559"/>
    </source>
</evidence>
<dbReference type="GO" id="GO:0008379">
    <property type="term" value="F:thioredoxin peroxidase activity"/>
    <property type="evidence" value="ECO:0007669"/>
    <property type="project" value="TreeGrafter"/>
</dbReference>
<dbReference type="PANTHER" id="PTHR42801">
    <property type="entry name" value="THIOREDOXIN-DEPENDENT PEROXIDE REDUCTASE"/>
    <property type="match status" value="1"/>
</dbReference>
<proteinExistence type="inferred from homology"/>
<evidence type="ECO:0000256" key="8">
    <source>
        <dbReference type="ARBA" id="ARBA00038489"/>
    </source>
</evidence>
<evidence type="ECO:0000256" key="9">
    <source>
        <dbReference type="ARBA" id="ARBA00049091"/>
    </source>
</evidence>
<dbReference type="GO" id="GO:0005737">
    <property type="term" value="C:cytoplasm"/>
    <property type="evidence" value="ECO:0007669"/>
    <property type="project" value="TreeGrafter"/>
</dbReference>
<keyword evidence="3" id="KW-0049">Antioxidant</keyword>
<keyword evidence="4" id="KW-0560">Oxidoreductase</keyword>
<dbReference type="InterPro" id="IPR036249">
    <property type="entry name" value="Thioredoxin-like_sf"/>
</dbReference>
<evidence type="ECO:0000259" key="11">
    <source>
        <dbReference type="PROSITE" id="PS51352"/>
    </source>
</evidence>
<dbReference type="Pfam" id="PF00578">
    <property type="entry name" value="AhpC-TSA"/>
    <property type="match status" value="1"/>
</dbReference>
<evidence type="ECO:0000256" key="10">
    <source>
        <dbReference type="SAM" id="Phobius"/>
    </source>
</evidence>
<organism evidence="12">
    <name type="scientific">hydrothermal vent metagenome</name>
    <dbReference type="NCBI Taxonomy" id="652676"/>
    <lineage>
        <taxon>unclassified sequences</taxon>
        <taxon>metagenomes</taxon>
        <taxon>ecological metagenomes</taxon>
    </lineage>
</organism>
<dbReference type="Gene3D" id="3.40.30.10">
    <property type="entry name" value="Glutaredoxin"/>
    <property type="match status" value="1"/>
</dbReference>
<feature type="transmembrane region" description="Helical" evidence="10">
    <location>
        <begin position="34"/>
        <end position="56"/>
    </location>
</feature>
<dbReference type="SUPFAM" id="SSF52833">
    <property type="entry name" value="Thioredoxin-like"/>
    <property type="match status" value="1"/>
</dbReference>
<feature type="transmembrane region" description="Helical" evidence="10">
    <location>
        <begin position="92"/>
        <end position="113"/>
    </location>
</feature>
<keyword evidence="2" id="KW-0575">Peroxidase</keyword>
<dbReference type="InterPro" id="IPR000866">
    <property type="entry name" value="AhpC/TSA"/>
</dbReference>
<protein>
    <recommendedName>
        <fullName evidence="1">thioredoxin-dependent peroxiredoxin</fullName>
        <ecNumber evidence="1">1.11.1.24</ecNumber>
    </recommendedName>
    <alternativeName>
        <fullName evidence="7">Thioredoxin peroxidase</fullName>
    </alternativeName>
</protein>
<accession>A0A3B0REZ0</accession>